<protein>
    <submittedName>
        <fullName evidence="2">Uncharacterized protein</fullName>
    </submittedName>
</protein>
<keyword evidence="1" id="KW-1133">Transmembrane helix</keyword>
<dbReference type="Proteomes" id="UP000006729">
    <property type="component" value="Chromosome 8"/>
</dbReference>
<name>A0A3N7FG63_POPTR</name>
<reference evidence="2 3" key="1">
    <citation type="journal article" date="2006" name="Science">
        <title>The genome of black cottonwood, Populus trichocarpa (Torr. &amp; Gray).</title>
        <authorList>
            <person name="Tuskan G.A."/>
            <person name="Difazio S."/>
            <person name="Jansson S."/>
            <person name="Bohlmann J."/>
            <person name="Grigoriev I."/>
            <person name="Hellsten U."/>
            <person name="Putnam N."/>
            <person name="Ralph S."/>
            <person name="Rombauts S."/>
            <person name="Salamov A."/>
            <person name="Schein J."/>
            <person name="Sterck L."/>
            <person name="Aerts A."/>
            <person name="Bhalerao R.R."/>
            <person name="Bhalerao R.P."/>
            <person name="Blaudez D."/>
            <person name="Boerjan W."/>
            <person name="Brun A."/>
            <person name="Brunner A."/>
            <person name="Busov V."/>
            <person name="Campbell M."/>
            <person name="Carlson J."/>
            <person name="Chalot M."/>
            <person name="Chapman J."/>
            <person name="Chen G.L."/>
            <person name="Cooper D."/>
            <person name="Coutinho P.M."/>
            <person name="Couturier J."/>
            <person name="Covert S."/>
            <person name="Cronk Q."/>
            <person name="Cunningham R."/>
            <person name="Davis J."/>
            <person name="Degroeve S."/>
            <person name="Dejardin A."/>
            <person name="Depamphilis C."/>
            <person name="Detter J."/>
            <person name="Dirks B."/>
            <person name="Dubchak I."/>
            <person name="Duplessis S."/>
            <person name="Ehlting J."/>
            <person name="Ellis B."/>
            <person name="Gendler K."/>
            <person name="Goodstein D."/>
            <person name="Gribskov M."/>
            <person name="Grimwood J."/>
            <person name="Groover A."/>
            <person name="Gunter L."/>
            <person name="Hamberger B."/>
            <person name="Heinze B."/>
            <person name="Helariutta Y."/>
            <person name="Henrissat B."/>
            <person name="Holligan D."/>
            <person name="Holt R."/>
            <person name="Huang W."/>
            <person name="Islam-Faridi N."/>
            <person name="Jones S."/>
            <person name="Jones-Rhoades M."/>
            <person name="Jorgensen R."/>
            <person name="Joshi C."/>
            <person name="Kangasjarvi J."/>
            <person name="Karlsson J."/>
            <person name="Kelleher C."/>
            <person name="Kirkpatrick R."/>
            <person name="Kirst M."/>
            <person name="Kohler A."/>
            <person name="Kalluri U."/>
            <person name="Larimer F."/>
            <person name="Leebens-Mack J."/>
            <person name="Leple J.C."/>
            <person name="Locascio P."/>
            <person name="Lou Y."/>
            <person name="Lucas S."/>
            <person name="Martin F."/>
            <person name="Montanini B."/>
            <person name="Napoli C."/>
            <person name="Nelson D.R."/>
            <person name="Nelson C."/>
            <person name="Nieminen K."/>
            <person name="Nilsson O."/>
            <person name="Pereda V."/>
            <person name="Peter G."/>
            <person name="Philippe R."/>
            <person name="Pilate G."/>
            <person name="Poliakov A."/>
            <person name="Razumovskaya J."/>
            <person name="Richardson P."/>
            <person name="Rinaldi C."/>
            <person name="Ritland K."/>
            <person name="Rouze P."/>
            <person name="Ryaboy D."/>
            <person name="Schmutz J."/>
            <person name="Schrader J."/>
            <person name="Segerman B."/>
            <person name="Shin H."/>
            <person name="Siddiqui A."/>
            <person name="Sterky F."/>
            <person name="Terry A."/>
            <person name="Tsai C.J."/>
            <person name="Uberbacher E."/>
            <person name="Unneberg P."/>
            <person name="Vahala J."/>
            <person name="Wall K."/>
            <person name="Wessler S."/>
            <person name="Yang G."/>
            <person name="Yin T."/>
            <person name="Douglas C."/>
            <person name="Marra M."/>
            <person name="Sandberg G."/>
            <person name="Van de Peer Y."/>
            <person name="Rokhsar D."/>
        </authorList>
    </citation>
    <scope>NUCLEOTIDE SEQUENCE [LARGE SCALE GENOMIC DNA]</scope>
    <source>
        <strain evidence="3">cv. Nisqually</strain>
    </source>
</reference>
<evidence type="ECO:0000313" key="2">
    <source>
        <dbReference type="EMBL" id="RQO95116.1"/>
    </source>
</evidence>
<dbReference type="AlphaFoldDB" id="A0A3N7FG63"/>
<keyword evidence="1" id="KW-0812">Transmembrane</keyword>
<evidence type="ECO:0000256" key="1">
    <source>
        <dbReference type="SAM" id="Phobius"/>
    </source>
</evidence>
<feature type="transmembrane region" description="Helical" evidence="1">
    <location>
        <begin position="46"/>
        <end position="67"/>
    </location>
</feature>
<keyword evidence="1" id="KW-0472">Membrane</keyword>
<feature type="transmembrane region" description="Helical" evidence="1">
    <location>
        <begin position="20"/>
        <end position="39"/>
    </location>
</feature>
<sequence>MFRQLMFQLVSPLTKGVFRLLGRSSQLIGACLLALFCLFKGVCSHCFLVVQGSLFLWFSFLQAWHAYGQFKGVCSRCFLFPASLS</sequence>
<keyword evidence="3" id="KW-1185">Reference proteome</keyword>
<accession>A0A3N7FG63</accession>
<gene>
    <name evidence="2" type="ORF">POPTR_008G224225</name>
</gene>
<evidence type="ECO:0000313" key="3">
    <source>
        <dbReference type="Proteomes" id="UP000006729"/>
    </source>
</evidence>
<organism evidence="2 3">
    <name type="scientific">Populus trichocarpa</name>
    <name type="common">Western balsam poplar</name>
    <name type="synonym">Populus balsamifera subsp. trichocarpa</name>
    <dbReference type="NCBI Taxonomy" id="3694"/>
    <lineage>
        <taxon>Eukaryota</taxon>
        <taxon>Viridiplantae</taxon>
        <taxon>Streptophyta</taxon>
        <taxon>Embryophyta</taxon>
        <taxon>Tracheophyta</taxon>
        <taxon>Spermatophyta</taxon>
        <taxon>Magnoliopsida</taxon>
        <taxon>eudicotyledons</taxon>
        <taxon>Gunneridae</taxon>
        <taxon>Pentapetalae</taxon>
        <taxon>rosids</taxon>
        <taxon>fabids</taxon>
        <taxon>Malpighiales</taxon>
        <taxon>Salicaceae</taxon>
        <taxon>Saliceae</taxon>
        <taxon>Populus</taxon>
    </lineage>
</organism>
<dbReference type="InParanoid" id="A0A3N7FG63"/>
<proteinExistence type="predicted"/>
<dbReference type="EMBL" id="CM009297">
    <property type="protein sequence ID" value="RQO95116.1"/>
    <property type="molecule type" value="Genomic_DNA"/>
</dbReference>